<dbReference type="InterPro" id="IPR016174">
    <property type="entry name" value="Di-haem_cyt_TM"/>
</dbReference>
<dbReference type="PANTHER" id="PTHR30529:SF1">
    <property type="entry name" value="CYTOCHROME B561 HOMOLOG 2"/>
    <property type="match status" value="1"/>
</dbReference>
<evidence type="ECO:0000256" key="12">
    <source>
        <dbReference type="ARBA" id="ARBA00037975"/>
    </source>
</evidence>
<keyword evidence="8" id="KW-0249">Electron transport</keyword>
<keyword evidence="10" id="KW-0408">Iron</keyword>
<dbReference type="EMBL" id="QFZK01000014">
    <property type="protein sequence ID" value="RFO95590.1"/>
    <property type="molecule type" value="Genomic_DNA"/>
</dbReference>
<comment type="caution">
    <text evidence="15">The sequence shown here is derived from an EMBL/GenBank/DDBJ whole genome shotgun (WGS) entry which is preliminary data.</text>
</comment>
<dbReference type="GO" id="GO:0046872">
    <property type="term" value="F:metal ion binding"/>
    <property type="evidence" value="ECO:0007669"/>
    <property type="project" value="UniProtKB-KW"/>
</dbReference>
<evidence type="ECO:0000256" key="9">
    <source>
        <dbReference type="ARBA" id="ARBA00022989"/>
    </source>
</evidence>
<name>A0A3E1RA99_9BURK</name>
<evidence type="ECO:0000256" key="4">
    <source>
        <dbReference type="ARBA" id="ARBA00022475"/>
    </source>
</evidence>
<comment type="cofactor">
    <cofactor evidence="1">
        <name>heme b</name>
        <dbReference type="ChEBI" id="CHEBI:60344"/>
    </cofactor>
</comment>
<organism evidence="15 16">
    <name type="scientific">Rhodoferax lacus</name>
    <dbReference type="NCBI Taxonomy" id="2184758"/>
    <lineage>
        <taxon>Bacteria</taxon>
        <taxon>Pseudomonadati</taxon>
        <taxon>Pseudomonadota</taxon>
        <taxon>Betaproteobacteria</taxon>
        <taxon>Burkholderiales</taxon>
        <taxon>Comamonadaceae</taxon>
        <taxon>Rhodoferax</taxon>
    </lineage>
</organism>
<evidence type="ECO:0000256" key="2">
    <source>
        <dbReference type="ARBA" id="ARBA00004651"/>
    </source>
</evidence>
<evidence type="ECO:0000256" key="7">
    <source>
        <dbReference type="ARBA" id="ARBA00022723"/>
    </source>
</evidence>
<evidence type="ECO:0000256" key="1">
    <source>
        <dbReference type="ARBA" id="ARBA00001970"/>
    </source>
</evidence>
<evidence type="ECO:0000256" key="5">
    <source>
        <dbReference type="ARBA" id="ARBA00022617"/>
    </source>
</evidence>
<dbReference type="GO" id="GO:0020037">
    <property type="term" value="F:heme binding"/>
    <property type="evidence" value="ECO:0007669"/>
    <property type="project" value="TreeGrafter"/>
</dbReference>
<dbReference type="Proteomes" id="UP000260665">
    <property type="component" value="Unassembled WGS sequence"/>
</dbReference>
<accession>A0A3E1RA99</accession>
<sequence>MNLSSPSRYDALSRAFHWLTAIAVTVAFILGPGGFGRQMHEGLDPATRNDIVWHESLGVLVFVLTLLRLVWLAFRPAAPQFGGDSAVDKLAKLMHLALWALLLILPMSALLALGSEGHPLTLLGGLRVDQMPWIANSPIAKLADWGEVHGLLGDTLIWLAGLHAVAAIYHHVILKDGVLASMLPKRWAR</sequence>
<evidence type="ECO:0000259" key="14">
    <source>
        <dbReference type="Pfam" id="PF01292"/>
    </source>
</evidence>
<feature type="domain" description="Cytochrome b561 bacterial/Ni-hydrogenase" evidence="14">
    <location>
        <begin position="8"/>
        <end position="184"/>
    </location>
</feature>
<dbReference type="InterPro" id="IPR052168">
    <property type="entry name" value="Cytochrome_b561_oxidase"/>
</dbReference>
<reference evidence="15 16" key="1">
    <citation type="submission" date="2018-05" db="EMBL/GenBank/DDBJ databases">
        <title>Rhodoferax soyangensis sp.nov., isolated from an oligotrophic freshwater lake.</title>
        <authorList>
            <person name="Park M."/>
        </authorList>
    </citation>
    <scope>NUCLEOTIDE SEQUENCE [LARGE SCALE GENOMIC DNA]</scope>
    <source>
        <strain evidence="15 16">IMCC26218</strain>
    </source>
</reference>
<keyword evidence="6 13" id="KW-0812">Transmembrane</keyword>
<evidence type="ECO:0000256" key="6">
    <source>
        <dbReference type="ARBA" id="ARBA00022692"/>
    </source>
</evidence>
<evidence type="ECO:0000256" key="3">
    <source>
        <dbReference type="ARBA" id="ARBA00022448"/>
    </source>
</evidence>
<dbReference type="GO" id="GO:0022904">
    <property type="term" value="P:respiratory electron transport chain"/>
    <property type="evidence" value="ECO:0007669"/>
    <property type="project" value="InterPro"/>
</dbReference>
<comment type="subcellular location">
    <subcellularLocation>
        <location evidence="2">Cell membrane</location>
        <topology evidence="2">Multi-pass membrane protein</topology>
    </subcellularLocation>
</comment>
<keyword evidence="4" id="KW-1003">Cell membrane</keyword>
<dbReference type="OrthoDB" id="8536275at2"/>
<dbReference type="AlphaFoldDB" id="A0A3E1RA99"/>
<evidence type="ECO:0000256" key="8">
    <source>
        <dbReference type="ARBA" id="ARBA00022982"/>
    </source>
</evidence>
<dbReference type="SUPFAM" id="SSF81342">
    <property type="entry name" value="Transmembrane di-heme cytochromes"/>
    <property type="match status" value="1"/>
</dbReference>
<feature type="transmembrane region" description="Helical" evidence="13">
    <location>
        <begin position="93"/>
        <end position="113"/>
    </location>
</feature>
<keyword evidence="11 13" id="KW-0472">Membrane</keyword>
<keyword evidence="3" id="KW-0813">Transport</keyword>
<proteinExistence type="inferred from homology"/>
<dbReference type="GO" id="GO:0009055">
    <property type="term" value="F:electron transfer activity"/>
    <property type="evidence" value="ECO:0007669"/>
    <property type="project" value="InterPro"/>
</dbReference>
<feature type="transmembrane region" description="Helical" evidence="13">
    <location>
        <begin position="12"/>
        <end position="31"/>
    </location>
</feature>
<evidence type="ECO:0000256" key="10">
    <source>
        <dbReference type="ARBA" id="ARBA00023004"/>
    </source>
</evidence>
<evidence type="ECO:0000313" key="15">
    <source>
        <dbReference type="EMBL" id="RFO95590.1"/>
    </source>
</evidence>
<gene>
    <name evidence="15" type="ORF">DIC66_17455</name>
</gene>
<evidence type="ECO:0000256" key="13">
    <source>
        <dbReference type="SAM" id="Phobius"/>
    </source>
</evidence>
<evidence type="ECO:0000313" key="16">
    <source>
        <dbReference type="Proteomes" id="UP000260665"/>
    </source>
</evidence>
<comment type="similarity">
    <text evidence="12">Belongs to the cytochrome b561 family.</text>
</comment>
<keyword evidence="9 13" id="KW-1133">Transmembrane helix</keyword>
<dbReference type="RefSeq" id="WP_117179382.1">
    <property type="nucleotide sequence ID" value="NZ_QFZK01000014.1"/>
</dbReference>
<evidence type="ECO:0000256" key="11">
    <source>
        <dbReference type="ARBA" id="ARBA00023136"/>
    </source>
</evidence>
<protein>
    <submittedName>
        <fullName evidence="15">Cytochrome B</fullName>
    </submittedName>
</protein>
<keyword evidence="7" id="KW-0479">Metal-binding</keyword>
<dbReference type="GO" id="GO:0005886">
    <property type="term" value="C:plasma membrane"/>
    <property type="evidence" value="ECO:0007669"/>
    <property type="project" value="UniProtKB-SubCell"/>
</dbReference>
<dbReference type="InterPro" id="IPR011577">
    <property type="entry name" value="Cyt_b561_bac/Ni-Hgenase"/>
</dbReference>
<keyword evidence="16" id="KW-1185">Reference proteome</keyword>
<keyword evidence="5" id="KW-0349">Heme</keyword>
<feature type="transmembrane region" description="Helical" evidence="13">
    <location>
        <begin position="155"/>
        <end position="174"/>
    </location>
</feature>
<dbReference type="Pfam" id="PF01292">
    <property type="entry name" value="Ni_hydr_CYTB"/>
    <property type="match status" value="1"/>
</dbReference>
<feature type="transmembrane region" description="Helical" evidence="13">
    <location>
        <begin position="51"/>
        <end position="72"/>
    </location>
</feature>
<dbReference type="Gene3D" id="1.20.950.20">
    <property type="entry name" value="Transmembrane di-heme cytochromes, Chain C"/>
    <property type="match status" value="1"/>
</dbReference>
<dbReference type="PANTHER" id="PTHR30529">
    <property type="entry name" value="CYTOCHROME B561"/>
    <property type="match status" value="1"/>
</dbReference>